<sequence>MAQINISTTTSLKQIQGSKDYWKALVLVILNIRPVHMELHIFLNVWPSKAHLIGATCVLCVKWRQLMAMWQFLLQGKNARSKNRLRRINSIVVEDFVAAKYTAPRMVLAVSGVEHEELWKYAEPLLSDFPGGTQVEEPKSMYVGVDHCVMVDIGRNSFAHAFELPGASDVMLSFAAFPIEIPGEVVFLHPVHNYAIIAYDPSAHGTTGALVVRVAVLLPGRQICI</sequence>
<dbReference type="InterPro" id="IPR007863">
    <property type="entry name" value="Peptidase_M16_C"/>
</dbReference>
<organism evidence="2 3">
    <name type="scientific">Lactuca virosa</name>
    <dbReference type="NCBI Taxonomy" id="75947"/>
    <lineage>
        <taxon>Eukaryota</taxon>
        <taxon>Viridiplantae</taxon>
        <taxon>Streptophyta</taxon>
        <taxon>Embryophyta</taxon>
        <taxon>Tracheophyta</taxon>
        <taxon>Spermatophyta</taxon>
        <taxon>Magnoliopsida</taxon>
        <taxon>eudicotyledons</taxon>
        <taxon>Gunneridae</taxon>
        <taxon>Pentapetalae</taxon>
        <taxon>asterids</taxon>
        <taxon>campanulids</taxon>
        <taxon>Asterales</taxon>
        <taxon>Asteraceae</taxon>
        <taxon>Cichorioideae</taxon>
        <taxon>Cichorieae</taxon>
        <taxon>Lactucinae</taxon>
        <taxon>Lactuca</taxon>
    </lineage>
</organism>
<dbReference type="Proteomes" id="UP001157418">
    <property type="component" value="Unassembled WGS sequence"/>
</dbReference>
<dbReference type="GO" id="GO:0046872">
    <property type="term" value="F:metal ion binding"/>
    <property type="evidence" value="ECO:0007669"/>
    <property type="project" value="InterPro"/>
</dbReference>
<dbReference type="PANTHER" id="PTHR46366">
    <property type="entry name" value="PRO-APOPTOTIC SERINE PROTEASE NMA111"/>
    <property type="match status" value="1"/>
</dbReference>
<dbReference type="Pfam" id="PF05193">
    <property type="entry name" value="Peptidase_M16_C"/>
    <property type="match status" value="1"/>
</dbReference>
<dbReference type="PANTHER" id="PTHR46366:SF4">
    <property type="entry name" value="PEPTIDASE S1C, PEPTIDASE S1, PA CLAN, PDZ-LIKE DOMAIN, PDZ SUPERFAMILY"/>
    <property type="match status" value="1"/>
</dbReference>
<keyword evidence="3" id="KW-1185">Reference proteome</keyword>
<dbReference type="EMBL" id="CAKMRJ010005668">
    <property type="protein sequence ID" value="CAH1451104.1"/>
    <property type="molecule type" value="Genomic_DNA"/>
</dbReference>
<accession>A0AAU9PM09</accession>
<proteinExistence type="predicted"/>
<evidence type="ECO:0000313" key="2">
    <source>
        <dbReference type="EMBL" id="CAH1451104.1"/>
    </source>
</evidence>
<dbReference type="Gene3D" id="3.30.830.10">
    <property type="entry name" value="Metalloenzyme, LuxS/M16 peptidase-like"/>
    <property type="match status" value="1"/>
</dbReference>
<evidence type="ECO:0000259" key="1">
    <source>
        <dbReference type="Pfam" id="PF05193"/>
    </source>
</evidence>
<gene>
    <name evidence="2" type="ORF">LVIROSA_LOCUS36479</name>
</gene>
<feature type="domain" description="Peptidase M16 C-terminal" evidence="1">
    <location>
        <begin position="93"/>
        <end position="140"/>
    </location>
</feature>
<dbReference type="InterPro" id="IPR011249">
    <property type="entry name" value="Metalloenz_LuxS/M16"/>
</dbReference>
<evidence type="ECO:0000313" key="3">
    <source>
        <dbReference type="Proteomes" id="UP001157418"/>
    </source>
</evidence>
<protein>
    <recommendedName>
        <fullName evidence="1">Peptidase M16 C-terminal domain-containing protein</fullName>
    </recommendedName>
</protein>
<dbReference type="AlphaFoldDB" id="A0AAU9PM09"/>
<dbReference type="SUPFAM" id="SSF63411">
    <property type="entry name" value="LuxS/MPP-like metallohydrolase"/>
    <property type="match status" value="1"/>
</dbReference>
<reference evidence="2 3" key="1">
    <citation type="submission" date="2022-01" db="EMBL/GenBank/DDBJ databases">
        <authorList>
            <person name="Xiong W."/>
            <person name="Schranz E."/>
        </authorList>
    </citation>
    <scope>NUCLEOTIDE SEQUENCE [LARGE SCALE GENOMIC DNA]</scope>
</reference>
<name>A0AAU9PM09_9ASTR</name>
<comment type="caution">
    <text evidence="2">The sequence shown here is derived from an EMBL/GenBank/DDBJ whole genome shotgun (WGS) entry which is preliminary data.</text>
</comment>